<sequence length="498" mass="53780">MRDIADIDWHSAARDLNISEKAIVDGRQVAALSGETFESISPIDGRHLANIPKMGEDDVDAAVSAARKAFEDGRWADRSPTERRLVLIRLGELIREHRDELALLETLDMGKPIGDSTSIDVRAVANCFTYYGEALDKIYSEIAPTGKDYVAMVTKEPLGVVAAVVPWNFPMLMAAWKVAPALAMGNSVILKPAEQSSLSGIRLAELALEAGVPEGVFNVVTGLGPDVGRALGLHMDVDGLFFTGSTMVGKFFMEYAAKSNLKKIGLELGGKSPNIILSSYRDTAHAARTSANSAWFNQGEMCTCPSRLIVERSVQDEVVEVLKAQAKNFVPGDPLDPATSMGALVDARHTDRVMGFVDIANEDGAEIACGGKRARVETGGSYIEPTVFNNVRNDMRVAQEEIFGPMVSVIPVDSAEEAIKVANDSPYGLASAVWTDDLSTAHKMAAKIRAGMVYVNAYDCDDMTTPFGGYKQSGIGRDKSLHALDKYVELKSTWIKIG</sequence>
<dbReference type="InterPro" id="IPR016162">
    <property type="entry name" value="Ald_DH_N"/>
</dbReference>
<dbReference type="RefSeq" id="WP_095595690.1">
    <property type="nucleotide sequence ID" value="NZ_BMKN01000001.1"/>
</dbReference>
<comment type="caution">
    <text evidence="6">The sequence shown here is derived from an EMBL/GenBank/DDBJ whole genome shotgun (WGS) entry which is preliminary data.</text>
</comment>
<organism evidence="6 7">
    <name type="scientific">Actibacterium pelagium</name>
    <dbReference type="NCBI Taxonomy" id="2029103"/>
    <lineage>
        <taxon>Bacteria</taxon>
        <taxon>Pseudomonadati</taxon>
        <taxon>Pseudomonadota</taxon>
        <taxon>Alphaproteobacteria</taxon>
        <taxon>Rhodobacterales</taxon>
        <taxon>Roseobacteraceae</taxon>
        <taxon>Actibacterium</taxon>
    </lineage>
</organism>
<dbReference type="InterPro" id="IPR015590">
    <property type="entry name" value="Aldehyde_DH_dom"/>
</dbReference>
<dbReference type="Gene3D" id="3.40.605.10">
    <property type="entry name" value="Aldehyde Dehydrogenase, Chain A, domain 1"/>
    <property type="match status" value="1"/>
</dbReference>
<evidence type="ECO:0000256" key="4">
    <source>
        <dbReference type="RuleBase" id="RU003345"/>
    </source>
</evidence>
<protein>
    <submittedName>
        <fullName evidence="6">Aldehyde dehydrogenase</fullName>
    </submittedName>
</protein>
<evidence type="ECO:0000313" key="6">
    <source>
        <dbReference type="EMBL" id="GGE48322.1"/>
    </source>
</evidence>
<proteinExistence type="inferred from homology"/>
<feature type="domain" description="Aldehyde dehydrogenase" evidence="5">
    <location>
        <begin position="34"/>
        <end position="492"/>
    </location>
</feature>
<dbReference type="PANTHER" id="PTHR11699">
    <property type="entry name" value="ALDEHYDE DEHYDROGENASE-RELATED"/>
    <property type="match status" value="1"/>
</dbReference>
<dbReference type="Gene3D" id="3.40.309.10">
    <property type="entry name" value="Aldehyde Dehydrogenase, Chain A, domain 2"/>
    <property type="match status" value="1"/>
</dbReference>
<reference evidence="6" key="1">
    <citation type="journal article" date="2014" name="Int. J. Syst. Evol. Microbiol.">
        <title>Complete genome sequence of Corynebacterium casei LMG S-19264T (=DSM 44701T), isolated from a smear-ripened cheese.</title>
        <authorList>
            <consortium name="US DOE Joint Genome Institute (JGI-PGF)"/>
            <person name="Walter F."/>
            <person name="Albersmeier A."/>
            <person name="Kalinowski J."/>
            <person name="Ruckert C."/>
        </authorList>
    </citation>
    <scope>NUCLEOTIDE SEQUENCE</scope>
    <source>
        <strain evidence="6">CGMCC 1.16012</strain>
    </source>
</reference>
<keyword evidence="2 4" id="KW-0560">Oxidoreductase</keyword>
<dbReference type="PROSITE" id="PS00687">
    <property type="entry name" value="ALDEHYDE_DEHYDR_GLU"/>
    <property type="match status" value="1"/>
</dbReference>
<accession>A0A917AG26</accession>
<dbReference type="FunFam" id="3.40.309.10:FF:000012">
    <property type="entry name" value="Betaine aldehyde dehydrogenase"/>
    <property type="match status" value="1"/>
</dbReference>
<dbReference type="InterPro" id="IPR016161">
    <property type="entry name" value="Ald_DH/histidinol_DH"/>
</dbReference>
<reference evidence="6" key="2">
    <citation type="submission" date="2020-09" db="EMBL/GenBank/DDBJ databases">
        <authorList>
            <person name="Sun Q."/>
            <person name="Zhou Y."/>
        </authorList>
    </citation>
    <scope>NUCLEOTIDE SEQUENCE</scope>
    <source>
        <strain evidence="6">CGMCC 1.16012</strain>
    </source>
</reference>
<dbReference type="FunFam" id="3.40.605.10:FF:000001">
    <property type="entry name" value="Aldehyde dehydrogenase 1"/>
    <property type="match status" value="1"/>
</dbReference>
<feature type="active site" evidence="3">
    <location>
        <position position="267"/>
    </location>
</feature>
<evidence type="ECO:0000256" key="2">
    <source>
        <dbReference type="ARBA" id="ARBA00023002"/>
    </source>
</evidence>
<dbReference type="AlphaFoldDB" id="A0A917AG26"/>
<dbReference type="SUPFAM" id="SSF53720">
    <property type="entry name" value="ALDH-like"/>
    <property type="match status" value="1"/>
</dbReference>
<evidence type="ECO:0000259" key="5">
    <source>
        <dbReference type="Pfam" id="PF00171"/>
    </source>
</evidence>
<dbReference type="InterPro" id="IPR029510">
    <property type="entry name" value="Ald_DH_CS_GLU"/>
</dbReference>
<dbReference type="Proteomes" id="UP000606730">
    <property type="component" value="Unassembled WGS sequence"/>
</dbReference>
<evidence type="ECO:0000256" key="1">
    <source>
        <dbReference type="ARBA" id="ARBA00009986"/>
    </source>
</evidence>
<gene>
    <name evidence="6" type="ORF">GCM10011517_15190</name>
</gene>
<dbReference type="GO" id="GO:0004030">
    <property type="term" value="F:aldehyde dehydrogenase [NAD(P)+] activity"/>
    <property type="evidence" value="ECO:0007669"/>
    <property type="project" value="UniProtKB-ARBA"/>
</dbReference>
<dbReference type="EMBL" id="BMKN01000001">
    <property type="protein sequence ID" value="GGE48322.1"/>
    <property type="molecule type" value="Genomic_DNA"/>
</dbReference>
<keyword evidence="7" id="KW-1185">Reference proteome</keyword>
<evidence type="ECO:0000313" key="7">
    <source>
        <dbReference type="Proteomes" id="UP000606730"/>
    </source>
</evidence>
<dbReference type="Pfam" id="PF00171">
    <property type="entry name" value="Aldedh"/>
    <property type="match status" value="1"/>
</dbReference>
<dbReference type="CDD" id="cd07112">
    <property type="entry name" value="ALDH_GABALDH-PuuC"/>
    <property type="match status" value="1"/>
</dbReference>
<comment type="similarity">
    <text evidence="1 4">Belongs to the aldehyde dehydrogenase family.</text>
</comment>
<name>A0A917AG26_9RHOB</name>
<evidence type="ECO:0000256" key="3">
    <source>
        <dbReference type="PROSITE-ProRule" id="PRU10007"/>
    </source>
</evidence>
<dbReference type="OrthoDB" id="9812625at2"/>
<dbReference type="InterPro" id="IPR016163">
    <property type="entry name" value="Ald_DH_C"/>
</dbReference>